<organism evidence="1 2">
    <name type="scientific">[Actinomadura] parvosata subsp. kistnae</name>
    <dbReference type="NCBI Taxonomy" id="1909395"/>
    <lineage>
        <taxon>Bacteria</taxon>
        <taxon>Bacillati</taxon>
        <taxon>Actinomycetota</taxon>
        <taxon>Actinomycetes</taxon>
        <taxon>Streptosporangiales</taxon>
        <taxon>Streptosporangiaceae</taxon>
        <taxon>Nonomuraea</taxon>
    </lineage>
</organism>
<dbReference type="AlphaFoldDB" id="A0A1U9ZWS8"/>
<gene>
    <name evidence="1" type="ORF">BKM31_13655</name>
</gene>
<keyword evidence="2" id="KW-1185">Reference proteome</keyword>
<accession>A0A1U9ZWS8</accession>
<dbReference type="Proteomes" id="UP000190797">
    <property type="component" value="Chromosome"/>
</dbReference>
<dbReference type="PROSITE" id="PS51257">
    <property type="entry name" value="PROKAR_LIPOPROTEIN"/>
    <property type="match status" value="1"/>
</dbReference>
<evidence type="ECO:0000313" key="1">
    <source>
        <dbReference type="EMBL" id="AQZ62369.1"/>
    </source>
</evidence>
<evidence type="ECO:0000313" key="2">
    <source>
        <dbReference type="Proteomes" id="UP000190797"/>
    </source>
</evidence>
<proteinExistence type="predicted"/>
<dbReference type="KEGG" id="noa:BKM31_13655"/>
<protein>
    <submittedName>
        <fullName evidence="1">Uncharacterized protein</fullName>
    </submittedName>
</protein>
<reference evidence="2" key="1">
    <citation type="journal article" date="2017" name="Med. Chem. Commun.">
        <title>Nonomuraea sp. ATCC 55076 harbours the largest actinomycete chromosome to date and the kistamicin biosynthetic gene cluster.</title>
        <authorList>
            <person name="Nazari B."/>
            <person name="Forneris C.C."/>
            <person name="Gibson M.I."/>
            <person name="Moon K."/>
            <person name="Schramma K.R."/>
            <person name="Seyedsayamdost M.R."/>
        </authorList>
    </citation>
    <scope>NUCLEOTIDE SEQUENCE [LARGE SCALE GENOMIC DNA]</scope>
    <source>
        <strain evidence="2">ATCC 55076</strain>
    </source>
</reference>
<dbReference type="EMBL" id="CP017717">
    <property type="protein sequence ID" value="AQZ62369.1"/>
    <property type="molecule type" value="Genomic_DNA"/>
</dbReference>
<name>A0A1U9ZWS8_9ACTN</name>
<sequence length="74" mass="7751">MGEERQHARRPGFHTPCPVVLPCGWGGGCGGHGSELELGQFVLQFYSGFIGVDLDRFPASTEAPLHGSDAVGPG</sequence>